<evidence type="ECO:0000313" key="13">
    <source>
        <dbReference type="RefSeq" id="XP_014478962.1"/>
    </source>
</evidence>
<keyword evidence="4 11" id="KW-0812">Transmembrane</keyword>
<keyword evidence="12" id="KW-1185">Reference proteome</keyword>
<feature type="transmembrane region" description="Helical" evidence="11">
    <location>
        <begin position="32"/>
        <end position="51"/>
    </location>
</feature>
<evidence type="ECO:0000256" key="10">
    <source>
        <dbReference type="SAM" id="Coils"/>
    </source>
</evidence>
<evidence type="ECO:0000256" key="8">
    <source>
        <dbReference type="ARBA" id="ARBA00023170"/>
    </source>
</evidence>
<dbReference type="OrthoDB" id="7542426at2759"/>
<keyword evidence="7 11" id="KW-0472">Membrane</keyword>
<proteinExistence type="predicted"/>
<dbReference type="RefSeq" id="XP_014478962.1">
    <property type="nucleotide sequence ID" value="XM_014623476.1"/>
</dbReference>
<sequence length="204" mass="23829">MIYTQYVQTHLSLNRILLLILGLWPYQQSKLVSLQFGLLFGILTTFILSQVKSLIEQIQRNYDELKDENEIAIMDEYGSKTKCYTVILTGEIFLILSSISQTFDIEELVIQIIFLFCQYLYMFMGNNVAQQVTDHNDHVFASVYKIRWYVTPLQMQKMILFMLQRGNKAYYLQLGSLFAGSLKGFTSLMSASISYFTFIYSTRR</sequence>
<dbReference type="AlphaFoldDB" id="A0A6P3XL16"/>
<evidence type="ECO:0000256" key="11">
    <source>
        <dbReference type="SAM" id="Phobius"/>
    </source>
</evidence>
<keyword evidence="10" id="KW-0175">Coiled coil</keyword>
<keyword evidence="3" id="KW-0716">Sensory transduction</keyword>
<dbReference type="Proteomes" id="UP000515204">
    <property type="component" value="Unplaced"/>
</dbReference>
<dbReference type="Pfam" id="PF02949">
    <property type="entry name" value="7tm_6"/>
    <property type="match status" value="1"/>
</dbReference>
<feature type="transmembrane region" description="Helical" evidence="11">
    <location>
        <begin position="108"/>
        <end position="125"/>
    </location>
</feature>
<dbReference type="PANTHER" id="PTHR21137">
    <property type="entry name" value="ODORANT RECEPTOR"/>
    <property type="match status" value="1"/>
</dbReference>
<dbReference type="GO" id="GO:0007165">
    <property type="term" value="P:signal transduction"/>
    <property type="evidence" value="ECO:0007669"/>
    <property type="project" value="UniProtKB-KW"/>
</dbReference>
<evidence type="ECO:0000313" key="12">
    <source>
        <dbReference type="Proteomes" id="UP000515204"/>
    </source>
</evidence>
<keyword evidence="2" id="KW-1003">Cell membrane</keyword>
<evidence type="ECO:0000256" key="9">
    <source>
        <dbReference type="ARBA" id="ARBA00023224"/>
    </source>
</evidence>
<dbReference type="KEGG" id="dqu:106746678"/>
<keyword evidence="6 11" id="KW-1133">Transmembrane helix</keyword>
<evidence type="ECO:0000256" key="6">
    <source>
        <dbReference type="ARBA" id="ARBA00022989"/>
    </source>
</evidence>
<protein>
    <submittedName>
        <fullName evidence="13">Uncharacterized protein LOC106746678</fullName>
    </submittedName>
</protein>
<feature type="coiled-coil region" evidence="10">
    <location>
        <begin position="48"/>
        <end position="75"/>
    </location>
</feature>
<evidence type="ECO:0000256" key="1">
    <source>
        <dbReference type="ARBA" id="ARBA00004651"/>
    </source>
</evidence>
<evidence type="ECO:0000256" key="4">
    <source>
        <dbReference type="ARBA" id="ARBA00022692"/>
    </source>
</evidence>
<dbReference type="GeneID" id="106746678"/>
<evidence type="ECO:0000256" key="5">
    <source>
        <dbReference type="ARBA" id="ARBA00022725"/>
    </source>
</evidence>
<dbReference type="InterPro" id="IPR004117">
    <property type="entry name" value="7tm6_olfct_rcpt"/>
</dbReference>
<evidence type="ECO:0000256" key="2">
    <source>
        <dbReference type="ARBA" id="ARBA00022475"/>
    </source>
</evidence>
<dbReference type="PANTHER" id="PTHR21137:SF35">
    <property type="entry name" value="ODORANT RECEPTOR 19A-RELATED"/>
    <property type="match status" value="1"/>
</dbReference>
<feature type="transmembrane region" description="Helical" evidence="11">
    <location>
        <begin position="184"/>
        <end position="202"/>
    </location>
</feature>
<reference evidence="13" key="1">
    <citation type="submission" date="2025-08" db="UniProtKB">
        <authorList>
            <consortium name="RefSeq"/>
        </authorList>
    </citation>
    <scope>IDENTIFICATION</scope>
</reference>
<evidence type="ECO:0000256" key="7">
    <source>
        <dbReference type="ARBA" id="ARBA00023136"/>
    </source>
</evidence>
<dbReference type="GO" id="GO:0005549">
    <property type="term" value="F:odorant binding"/>
    <property type="evidence" value="ECO:0007669"/>
    <property type="project" value="InterPro"/>
</dbReference>
<accession>A0A6P3XL16</accession>
<comment type="subcellular location">
    <subcellularLocation>
        <location evidence="1">Cell membrane</location>
        <topology evidence="1">Multi-pass membrane protein</topology>
    </subcellularLocation>
</comment>
<dbReference type="GO" id="GO:0004984">
    <property type="term" value="F:olfactory receptor activity"/>
    <property type="evidence" value="ECO:0007669"/>
    <property type="project" value="InterPro"/>
</dbReference>
<keyword evidence="8" id="KW-0675">Receptor</keyword>
<gene>
    <name evidence="13" type="primary">LOC106746678</name>
</gene>
<evidence type="ECO:0000256" key="3">
    <source>
        <dbReference type="ARBA" id="ARBA00022606"/>
    </source>
</evidence>
<keyword evidence="9" id="KW-0807">Transducer</keyword>
<keyword evidence="5" id="KW-0552">Olfaction</keyword>
<name>A0A6P3XL16_DINQU</name>
<dbReference type="GO" id="GO:0005886">
    <property type="term" value="C:plasma membrane"/>
    <property type="evidence" value="ECO:0007669"/>
    <property type="project" value="UniProtKB-SubCell"/>
</dbReference>
<organism evidence="12 13">
    <name type="scientific">Dinoponera quadriceps</name>
    <name type="common">South American ant</name>
    <dbReference type="NCBI Taxonomy" id="609295"/>
    <lineage>
        <taxon>Eukaryota</taxon>
        <taxon>Metazoa</taxon>
        <taxon>Ecdysozoa</taxon>
        <taxon>Arthropoda</taxon>
        <taxon>Hexapoda</taxon>
        <taxon>Insecta</taxon>
        <taxon>Pterygota</taxon>
        <taxon>Neoptera</taxon>
        <taxon>Endopterygota</taxon>
        <taxon>Hymenoptera</taxon>
        <taxon>Apocrita</taxon>
        <taxon>Aculeata</taxon>
        <taxon>Formicoidea</taxon>
        <taxon>Formicidae</taxon>
        <taxon>Ponerinae</taxon>
        <taxon>Ponerini</taxon>
        <taxon>Dinoponera</taxon>
    </lineage>
</organism>